<sequence>MRRIGNNMLVTVIVLSAVCGLVQSSGVSLAGPAPPAPVVTAASSQYFERTFNRLVAAQPAIQPAFPVAPPPQVIPVARAPQFIPVAPAHPVVPVAPAPVIPVAPVPNVFRVAPVPGVFPLQVPRPVFVQPATKDKPEPVAPTNPPQNAPTDPNVAIAIATANAAAPVATFLLPPYPFGPPPSFGFIPSSPTFVPEEDRENESTTETKSQTEATTTEKENETTTPVPTNIDNNFVQALPSNNNVNFREYLPPPFQLPLTPDAPQRQPQLPPISRPTQLQPRPTYLPGLSRPHTGRPQKVKTSVEVVPVPLTYIAPPPLKKHHPVKLVKVTKHIHTFIPAGKIIIRPISHRVHPVGNAVYAKAYVTPISGKKLAFYRKTISKRSKTRDIEPTTLRPLYKSS</sequence>
<feature type="signal peptide" evidence="2">
    <location>
        <begin position="1"/>
        <end position="24"/>
    </location>
</feature>
<feature type="region of interest" description="Disordered" evidence="1">
    <location>
        <begin position="186"/>
        <end position="236"/>
    </location>
</feature>
<evidence type="ECO:0000313" key="3">
    <source>
        <dbReference type="EMBL" id="KPI97422.1"/>
    </source>
</evidence>
<gene>
    <name evidence="3" type="ORF">RR46_09329</name>
</gene>
<keyword evidence="2" id="KW-0732">Signal</keyword>
<dbReference type="Proteomes" id="UP000053268">
    <property type="component" value="Unassembled WGS sequence"/>
</dbReference>
<accession>A0A194PVR9</accession>
<feature type="compositionally biased region" description="Pro residues" evidence="1">
    <location>
        <begin position="138"/>
        <end position="147"/>
    </location>
</feature>
<keyword evidence="4" id="KW-1185">Reference proteome</keyword>
<name>A0A194PVR9_PAPXU</name>
<feature type="region of interest" description="Disordered" evidence="1">
    <location>
        <begin position="130"/>
        <end position="152"/>
    </location>
</feature>
<organism evidence="3 4">
    <name type="scientific">Papilio xuthus</name>
    <name type="common">Asian swallowtail butterfly</name>
    <dbReference type="NCBI Taxonomy" id="66420"/>
    <lineage>
        <taxon>Eukaryota</taxon>
        <taxon>Metazoa</taxon>
        <taxon>Ecdysozoa</taxon>
        <taxon>Arthropoda</taxon>
        <taxon>Hexapoda</taxon>
        <taxon>Insecta</taxon>
        <taxon>Pterygota</taxon>
        <taxon>Neoptera</taxon>
        <taxon>Endopterygota</taxon>
        <taxon>Lepidoptera</taxon>
        <taxon>Glossata</taxon>
        <taxon>Ditrysia</taxon>
        <taxon>Papilionoidea</taxon>
        <taxon>Papilionidae</taxon>
        <taxon>Papilioninae</taxon>
        <taxon>Papilio</taxon>
    </lineage>
</organism>
<proteinExistence type="predicted"/>
<dbReference type="EMBL" id="KQ459590">
    <property type="protein sequence ID" value="KPI97422.1"/>
    <property type="molecule type" value="Genomic_DNA"/>
</dbReference>
<feature type="compositionally biased region" description="Low complexity" evidence="1">
    <location>
        <begin position="203"/>
        <end position="213"/>
    </location>
</feature>
<reference evidence="3 4" key="1">
    <citation type="journal article" date="2015" name="Nat. Commun.">
        <title>Outbred genome sequencing and CRISPR/Cas9 gene editing in butterflies.</title>
        <authorList>
            <person name="Li X."/>
            <person name="Fan D."/>
            <person name="Zhang W."/>
            <person name="Liu G."/>
            <person name="Zhang L."/>
            <person name="Zhao L."/>
            <person name="Fang X."/>
            <person name="Chen L."/>
            <person name="Dong Y."/>
            <person name="Chen Y."/>
            <person name="Ding Y."/>
            <person name="Zhao R."/>
            <person name="Feng M."/>
            <person name="Zhu Y."/>
            <person name="Feng Y."/>
            <person name="Jiang X."/>
            <person name="Zhu D."/>
            <person name="Xiang H."/>
            <person name="Feng X."/>
            <person name="Li S."/>
            <person name="Wang J."/>
            <person name="Zhang G."/>
            <person name="Kronforst M.R."/>
            <person name="Wang W."/>
        </authorList>
    </citation>
    <scope>NUCLEOTIDE SEQUENCE [LARGE SCALE GENOMIC DNA]</scope>
    <source>
        <strain evidence="3">Ya'a_city_454_Px</strain>
        <tissue evidence="3">Whole body</tissue>
    </source>
</reference>
<evidence type="ECO:0000313" key="4">
    <source>
        <dbReference type="Proteomes" id="UP000053268"/>
    </source>
</evidence>
<evidence type="ECO:0000256" key="1">
    <source>
        <dbReference type="SAM" id="MobiDB-lite"/>
    </source>
</evidence>
<feature type="compositionally biased region" description="Polar residues" evidence="1">
    <location>
        <begin position="224"/>
        <end position="236"/>
    </location>
</feature>
<dbReference type="AlphaFoldDB" id="A0A194PVR9"/>
<evidence type="ECO:0000256" key="2">
    <source>
        <dbReference type="SAM" id="SignalP"/>
    </source>
</evidence>
<protein>
    <recommendedName>
        <fullName evidence="5">Cuticular protein</fullName>
    </recommendedName>
</protein>
<evidence type="ECO:0008006" key="5">
    <source>
        <dbReference type="Google" id="ProtNLM"/>
    </source>
</evidence>
<dbReference type="STRING" id="66420.A0A194PVR9"/>
<feature type="chain" id="PRO_5008263735" description="Cuticular protein" evidence="2">
    <location>
        <begin position="25"/>
        <end position="399"/>
    </location>
</feature>
<feature type="region of interest" description="Disordered" evidence="1">
    <location>
        <begin position="249"/>
        <end position="281"/>
    </location>
</feature>